<feature type="transmembrane region" description="Helical" evidence="1">
    <location>
        <begin position="30"/>
        <end position="51"/>
    </location>
</feature>
<keyword evidence="1" id="KW-0472">Membrane</keyword>
<dbReference type="RefSeq" id="WP_281842363.1">
    <property type="nucleotide sequence ID" value="NZ_BROH01000006.1"/>
</dbReference>
<feature type="transmembrane region" description="Helical" evidence="1">
    <location>
        <begin position="6"/>
        <end position="23"/>
    </location>
</feature>
<feature type="transmembrane region" description="Helical" evidence="1">
    <location>
        <begin position="206"/>
        <end position="226"/>
    </location>
</feature>
<organism evidence="2 3">
    <name type="scientific">Sinisalibacter aestuarii</name>
    <dbReference type="NCBI Taxonomy" id="2949426"/>
    <lineage>
        <taxon>Bacteria</taxon>
        <taxon>Pseudomonadati</taxon>
        <taxon>Pseudomonadota</taxon>
        <taxon>Alphaproteobacteria</taxon>
        <taxon>Rhodobacterales</taxon>
        <taxon>Roseobacteraceae</taxon>
        <taxon>Sinisalibacter</taxon>
    </lineage>
</organism>
<protein>
    <submittedName>
        <fullName evidence="2">Uncharacterized protein</fullName>
    </submittedName>
</protein>
<keyword evidence="1" id="KW-1133">Transmembrane helix</keyword>
<comment type="caution">
    <text evidence="2">The sequence shown here is derived from an EMBL/GenBank/DDBJ whole genome shotgun (WGS) entry which is preliminary data.</text>
</comment>
<feature type="transmembrane region" description="Helical" evidence="1">
    <location>
        <begin position="63"/>
        <end position="84"/>
    </location>
</feature>
<dbReference type="EMBL" id="BROH01000006">
    <property type="protein sequence ID" value="GKY88318.1"/>
    <property type="molecule type" value="Genomic_DNA"/>
</dbReference>
<dbReference type="Proteomes" id="UP001144205">
    <property type="component" value="Unassembled WGS sequence"/>
</dbReference>
<sequence length="239" mass="26007">MCWSEGASAAMFGVGAVATMVTWRRGDARAIPVTLAYFTLMEGLQVAGYQVLDQCTLTANKAITIASYLHIAFQPLIINAFGMAITGNVTARTRRLVYLLAAIASAILLLRLLPFGWASPCVDGQVLCGPAWCTQSGNWHLGWAVPYYDIWSPILGPWLAAWVQFPAYLAAIFVIPLIYGAWRWALFHAVLGPALSILLTDDPNEMPAVWCLFSIGLVLVSLSPMLRRGLAPAREPRAA</sequence>
<keyword evidence="1" id="KW-0812">Transmembrane</keyword>
<reference evidence="2" key="1">
    <citation type="journal article" date="2023" name="Int. J. Syst. Evol. Microbiol.">
        <title>Sinisalibacter aestuarii sp. nov., isolated from estuarine sediment of the Arakawa River.</title>
        <authorList>
            <person name="Arafat S.T."/>
            <person name="Hirano S."/>
            <person name="Sato A."/>
            <person name="Takeuchi K."/>
            <person name="Yasuda T."/>
            <person name="Terahara T."/>
            <person name="Hamada M."/>
            <person name="Kobayashi T."/>
        </authorList>
    </citation>
    <scope>NUCLEOTIDE SEQUENCE</scope>
    <source>
        <strain evidence="2">B-399</strain>
    </source>
</reference>
<name>A0ABQ5LU70_9RHOB</name>
<evidence type="ECO:0000313" key="3">
    <source>
        <dbReference type="Proteomes" id="UP001144205"/>
    </source>
</evidence>
<accession>A0ABQ5LU70</accession>
<proteinExistence type="predicted"/>
<dbReference type="InterPro" id="IPR043912">
    <property type="entry name" value="DUF5765"/>
</dbReference>
<feature type="transmembrane region" description="Helical" evidence="1">
    <location>
        <begin position="96"/>
        <end position="117"/>
    </location>
</feature>
<evidence type="ECO:0000313" key="2">
    <source>
        <dbReference type="EMBL" id="GKY88318.1"/>
    </source>
</evidence>
<evidence type="ECO:0000256" key="1">
    <source>
        <dbReference type="SAM" id="Phobius"/>
    </source>
</evidence>
<dbReference type="Pfam" id="PF19069">
    <property type="entry name" value="DUF5765"/>
    <property type="match status" value="1"/>
</dbReference>
<gene>
    <name evidence="2" type="ORF">STA1M1_21870</name>
</gene>
<keyword evidence="3" id="KW-1185">Reference proteome</keyword>